<dbReference type="EMBL" id="BPLR01016241">
    <property type="protein sequence ID" value="GIY82370.1"/>
    <property type="molecule type" value="Genomic_DNA"/>
</dbReference>
<organism evidence="1 2">
    <name type="scientific">Caerostris extrusa</name>
    <name type="common">Bark spider</name>
    <name type="synonym">Caerostris bankana</name>
    <dbReference type="NCBI Taxonomy" id="172846"/>
    <lineage>
        <taxon>Eukaryota</taxon>
        <taxon>Metazoa</taxon>
        <taxon>Ecdysozoa</taxon>
        <taxon>Arthropoda</taxon>
        <taxon>Chelicerata</taxon>
        <taxon>Arachnida</taxon>
        <taxon>Araneae</taxon>
        <taxon>Araneomorphae</taxon>
        <taxon>Entelegynae</taxon>
        <taxon>Araneoidea</taxon>
        <taxon>Araneidae</taxon>
        <taxon>Caerostris</taxon>
    </lineage>
</organism>
<evidence type="ECO:0000313" key="2">
    <source>
        <dbReference type="Proteomes" id="UP001054945"/>
    </source>
</evidence>
<sequence>MHPIHVAFPNYRSLPSKNLMRVHCSKNNSFHFLSRSGKLFYGGAISTKTHLEAAMGYRNILRGMFPVASTEIRCCRERQLFTRTSVCGMLCREFTFIRKKTPSSYSNLLYRMLWNVLWKTVFITMYLLC</sequence>
<comment type="caution">
    <text evidence="1">The sequence shown here is derived from an EMBL/GenBank/DDBJ whole genome shotgun (WGS) entry which is preliminary data.</text>
</comment>
<proteinExistence type="predicted"/>
<evidence type="ECO:0000313" key="1">
    <source>
        <dbReference type="EMBL" id="GIY82370.1"/>
    </source>
</evidence>
<dbReference type="AlphaFoldDB" id="A0AAV4WK34"/>
<accession>A0AAV4WK34</accession>
<keyword evidence="2" id="KW-1185">Reference proteome</keyword>
<name>A0AAV4WK34_CAEEX</name>
<reference evidence="1 2" key="1">
    <citation type="submission" date="2021-06" db="EMBL/GenBank/DDBJ databases">
        <title>Caerostris extrusa draft genome.</title>
        <authorList>
            <person name="Kono N."/>
            <person name="Arakawa K."/>
        </authorList>
    </citation>
    <scope>NUCLEOTIDE SEQUENCE [LARGE SCALE GENOMIC DNA]</scope>
</reference>
<dbReference type="Proteomes" id="UP001054945">
    <property type="component" value="Unassembled WGS sequence"/>
</dbReference>
<gene>
    <name evidence="1" type="ORF">CEXT_85571</name>
</gene>
<protein>
    <submittedName>
        <fullName evidence="1">Uncharacterized protein</fullName>
    </submittedName>
</protein>